<dbReference type="Pfam" id="PF00855">
    <property type="entry name" value="PWWP"/>
    <property type="match status" value="1"/>
</dbReference>
<feature type="compositionally biased region" description="Acidic residues" evidence="1">
    <location>
        <begin position="709"/>
        <end position="720"/>
    </location>
</feature>
<dbReference type="EMBL" id="JANAVB010014796">
    <property type="protein sequence ID" value="KAJ6833929.1"/>
    <property type="molecule type" value="Genomic_DNA"/>
</dbReference>
<dbReference type="CDD" id="cd05162">
    <property type="entry name" value="PWWP"/>
    <property type="match status" value="1"/>
</dbReference>
<evidence type="ECO:0000313" key="4">
    <source>
        <dbReference type="Proteomes" id="UP001140949"/>
    </source>
</evidence>
<feature type="region of interest" description="Disordered" evidence="1">
    <location>
        <begin position="832"/>
        <end position="852"/>
    </location>
</feature>
<feature type="region of interest" description="Disordered" evidence="1">
    <location>
        <begin position="369"/>
        <end position="435"/>
    </location>
</feature>
<sequence>MEGVDGSVGTIVWVRRRNGSWWPGRILGQDELSASHLMSPRSGTPVKLLGREDASVDWYNLEKSKRVKAFRCGEFDACIERAEASQGIPIKKREKYARREDAILHALELEKQQIEMKHQKLGIPSNVVNNKTLGARRREFNSFPSSNDYIRSDEPGVNSKFANHKSQMFSKKTAQSHDEEDNLAKSKKASSTEHNPEALPRMRGLQDFGLRIAPPKKKFSQSTWETSYKPVNNHLTVHSTAGHMMGSANHSGGGKSSPSIKRKKSQGATSEDSLVKKRDRRRPLVQVLQSSTQLPVSHSFQSGYDSVTVSMQGEIDHMGTICRAKRSRCVYLPADSNDSLDNGGSPSEQIPVETRFGTGDYLGQSVALAEDESSSATTEETESDSSETDSSEPDMDENGLRDTTQILLPGSRNCDPPDIHISENFGDPHDDEKPHPGYTPLVHPQDQMMNATADVGVSKWHMKGKRNVRQLPKRPMDPMDGRNLFGRADGFVQGTTYENRGSSLKMRTEPFSQKAAGQSLDHKREAYDYAFDGGDILEREGRDHLMGYGNQRNSLILQADKDHGRSQNSFNDSDSDSHLLSPSLWEADGPSSHMRRAYWDEADECYNPFYAGTFGDEMDLIDVDLKVQAATYQGEHVPLVSLMSRLNGKAIIGHPVQIEILEDGSTGQLLAKYNAELDESAPPSAVWKTARRSVMLRVPRSSASASALEGEDNDPLPDSDPEGKPSPRKPYSSYFNHQARLAKRSVSHSRRSSVPGKFQKKPLKRVNLSSQKTRTLSSLANEHRRGAENGGVKHLRHSDVLDGLIRPDGAAPLVTCVPVKVAFSRILEALSRPSSASAHRARMANPAARGPP</sequence>
<feature type="region of interest" description="Disordered" evidence="1">
    <location>
        <begin position="562"/>
        <end position="586"/>
    </location>
</feature>
<organism evidence="3 4">
    <name type="scientific">Iris pallida</name>
    <name type="common">Sweet iris</name>
    <dbReference type="NCBI Taxonomy" id="29817"/>
    <lineage>
        <taxon>Eukaryota</taxon>
        <taxon>Viridiplantae</taxon>
        <taxon>Streptophyta</taxon>
        <taxon>Embryophyta</taxon>
        <taxon>Tracheophyta</taxon>
        <taxon>Spermatophyta</taxon>
        <taxon>Magnoliopsida</taxon>
        <taxon>Liliopsida</taxon>
        <taxon>Asparagales</taxon>
        <taxon>Iridaceae</taxon>
        <taxon>Iridoideae</taxon>
        <taxon>Irideae</taxon>
        <taxon>Iris</taxon>
    </lineage>
</organism>
<evidence type="ECO:0000259" key="2">
    <source>
        <dbReference type="PROSITE" id="PS50812"/>
    </source>
</evidence>
<gene>
    <name evidence="3" type="ORF">M6B38_336905</name>
</gene>
<feature type="region of interest" description="Disordered" evidence="1">
    <location>
        <begin position="242"/>
        <end position="295"/>
    </location>
</feature>
<feature type="compositionally biased region" description="Basic residues" evidence="1">
    <location>
        <begin position="740"/>
        <end position="751"/>
    </location>
</feature>
<feature type="region of interest" description="Disordered" evidence="1">
    <location>
        <begin position="698"/>
        <end position="765"/>
    </location>
</feature>
<dbReference type="InterPro" id="IPR044679">
    <property type="entry name" value="PWWP2-like"/>
</dbReference>
<reference evidence="3" key="2">
    <citation type="submission" date="2023-04" db="EMBL/GenBank/DDBJ databases">
        <authorList>
            <person name="Bruccoleri R.E."/>
            <person name="Oakeley E.J."/>
            <person name="Faust A.-M."/>
            <person name="Dessus-Babus S."/>
            <person name="Altorfer M."/>
            <person name="Burckhardt D."/>
            <person name="Oertli M."/>
            <person name="Naumann U."/>
            <person name="Petersen F."/>
            <person name="Wong J."/>
        </authorList>
    </citation>
    <scope>NUCLEOTIDE SEQUENCE</scope>
    <source>
        <strain evidence="3">GSM-AAB239-AS_SAM_17_03QT</strain>
        <tissue evidence="3">Leaf</tissue>
    </source>
</reference>
<dbReference type="PANTHER" id="PTHR33697:SF2">
    <property type="entry name" value="T17B22.17 PROTEIN"/>
    <property type="match status" value="1"/>
</dbReference>
<evidence type="ECO:0000313" key="3">
    <source>
        <dbReference type="EMBL" id="KAJ6833929.1"/>
    </source>
</evidence>
<dbReference type="Proteomes" id="UP001140949">
    <property type="component" value="Unassembled WGS sequence"/>
</dbReference>
<dbReference type="SUPFAM" id="SSF63748">
    <property type="entry name" value="Tudor/PWWP/MBT"/>
    <property type="match status" value="1"/>
</dbReference>
<dbReference type="AlphaFoldDB" id="A0AAX6GYU4"/>
<dbReference type="PROSITE" id="PS50812">
    <property type="entry name" value="PWWP"/>
    <property type="match status" value="1"/>
</dbReference>
<comment type="caution">
    <text evidence="3">The sequence shown here is derived from an EMBL/GenBank/DDBJ whole genome shotgun (WGS) entry which is preliminary data.</text>
</comment>
<protein>
    <recommendedName>
        <fullName evidence="2">PWWP domain-containing protein</fullName>
    </recommendedName>
</protein>
<feature type="region of interest" description="Disordered" evidence="1">
    <location>
        <begin position="144"/>
        <end position="203"/>
    </location>
</feature>
<feature type="compositionally biased region" description="Low complexity" evidence="1">
    <location>
        <begin position="566"/>
        <end position="584"/>
    </location>
</feature>
<keyword evidence="4" id="KW-1185">Reference proteome</keyword>
<proteinExistence type="predicted"/>
<feature type="domain" description="PWWP" evidence="2">
    <location>
        <begin position="8"/>
        <end position="63"/>
    </location>
</feature>
<dbReference type="InterPro" id="IPR000313">
    <property type="entry name" value="PWWP_dom"/>
</dbReference>
<feature type="compositionally biased region" description="Basic and acidic residues" evidence="1">
    <location>
        <begin position="415"/>
        <end position="435"/>
    </location>
</feature>
<accession>A0AAX6GYU4</accession>
<feature type="compositionally biased region" description="Polar residues" evidence="1">
    <location>
        <begin position="160"/>
        <end position="173"/>
    </location>
</feature>
<dbReference type="Gene3D" id="2.30.30.140">
    <property type="match status" value="1"/>
</dbReference>
<name>A0AAX6GYU4_IRIPA</name>
<evidence type="ECO:0000256" key="1">
    <source>
        <dbReference type="SAM" id="MobiDB-lite"/>
    </source>
</evidence>
<dbReference type="PANTHER" id="PTHR33697">
    <property type="entry name" value="T17B22.17 PROTEIN-RELATED"/>
    <property type="match status" value="1"/>
</dbReference>
<reference evidence="3" key="1">
    <citation type="journal article" date="2023" name="GigaByte">
        <title>Genome assembly of the bearded iris, Iris pallida Lam.</title>
        <authorList>
            <person name="Bruccoleri R.E."/>
            <person name="Oakeley E.J."/>
            <person name="Faust A.M.E."/>
            <person name="Altorfer M."/>
            <person name="Dessus-Babus S."/>
            <person name="Burckhardt D."/>
            <person name="Oertli M."/>
            <person name="Naumann U."/>
            <person name="Petersen F."/>
            <person name="Wong J."/>
        </authorList>
    </citation>
    <scope>NUCLEOTIDE SEQUENCE</scope>
    <source>
        <strain evidence="3">GSM-AAB239-AS_SAM_17_03QT</strain>
    </source>
</reference>
<feature type="compositionally biased region" description="Acidic residues" evidence="1">
    <location>
        <begin position="369"/>
        <end position="397"/>
    </location>
</feature>